<dbReference type="GeneID" id="77173947"/>
<dbReference type="GO" id="GO:0003677">
    <property type="term" value="F:DNA binding"/>
    <property type="evidence" value="ECO:0007669"/>
    <property type="project" value="InterPro"/>
</dbReference>
<protein>
    <submittedName>
        <fullName evidence="2">Helix-turn-helix domain-containing protein</fullName>
    </submittedName>
</protein>
<evidence type="ECO:0000259" key="1">
    <source>
        <dbReference type="Pfam" id="PF12728"/>
    </source>
</evidence>
<sequence length="75" mass="7858">MTTTANTSAPTLDSLRDGPPTVSIETAAAYLGVSRAYGYRLAKAGHIPTIRLGARRLRVPAAALYKLLTEGEGGE</sequence>
<feature type="domain" description="Helix-turn-helix" evidence="1">
    <location>
        <begin position="23"/>
        <end position="69"/>
    </location>
</feature>
<gene>
    <name evidence="2" type="ORF">R3Q15_16685</name>
</gene>
<name>A0AAE4R547_9ACTN</name>
<dbReference type="RefSeq" id="WP_238063896.1">
    <property type="nucleotide sequence ID" value="NZ_CP091855.1"/>
</dbReference>
<comment type="caution">
    <text evidence="2">The sequence shown here is derived from an EMBL/GenBank/DDBJ whole genome shotgun (WGS) entry which is preliminary data.</text>
</comment>
<evidence type="ECO:0000313" key="3">
    <source>
        <dbReference type="Proteomes" id="UP001185922"/>
    </source>
</evidence>
<dbReference type="EMBL" id="JAWLKH010000019">
    <property type="protein sequence ID" value="MDV6313508.1"/>
    <property type="molecule type" value="Genomic_DNA"/>
</dbReference>
<dbReference type="NCBIfam" id="TIGR01764">
    <property type="entry name" value="excise"/>
    <property type="match status" value="1"/>
</dbReference>
<evidence type="ECO:0000313" key="2">
    <source>
        <dbReference type="EMBL" id="MDV6313508.1"/>
    </source>
</evidence>
<organism evidence="2 3">
    <name type="scientific">Gordonia amicalis</name>
    <dbReference type="NCBI Taxonomy" id="89053"/>
    <lineage>
        <taxon>Bacteria</taxon>
        <taxon>Bacillati</taxon>
        <taxon>Actinomycetota</taxon>
        <taxon>Actinomycetes</taxon>
        <taxon>Mycobacteriales</taxon>
        <taxon>Gordoniaceae</taxon>
        <taxon>Gordonia</taxon>
    </lineage>
</organism>
<dbReference type="AlphaFoldDB" id="A0AAE4R547"/>
<dbReference type="InterPro" id="IPR010093">
    <property type="entry name" value="SinI_DNA-bd"/>
</dbReference>
<reference evidence="2" key="1">
    <citation type="submission" date="2023-10" db="EMBL/GenBank/DDBJ databases">
        <title>Development of a sustainable strategy for remediation of hydrocarbon-contaminated territories based on the waste exchange concept.</title>
        <authorList>
            <person name="Krivoruchko A."/>
        </authorList>
    </citation>
    <scope>NUCLEOTIDE SEQUENCE</scope>
    <source>
        <strain evidence="2">IEGM 1279</strain>
    </source>
</reference>
<dbReference type="Pfam" id="PF12728">
    <property type="entry name" value="HTH_17"/>
    <property type="match status" value="1"/>
</dbReference>
<proteinExistence type="predicted"/>
<accession>A0AAE4R547</accession>
<dbReference type="Proteomes" id="UP001185922">
    <property type="component" value="Unassembled WGS sequence"/>
</dbReference>
<dbReference type="InterPro" id="IPR041657">
    <property type="entry name" value="HTH_17"/>
</dbReference>